<protein>
    <submittedName>
        <fullName evidence="3">VOC family protein</fullName>
    </submittedName>
</protein>
<dbReference type="PANTHER" id="PTHR43048:SF3">
    <property type="entry name" value="METHYLMALONYL-COA EPIMERASE, MITOCHONDRIAL"/>
    <property type="match status" value="1"/>
</dbReference>
<name>A0ABT9II66_9ACTN</name>
<dbReference type="CDD" id="cd06587">
    <property type="entry name" value="VOC"/>
    <property type="match status" value="1"/>
</dbReference>
<sequence>MSETSMAPGHPTGLHHVRLTVTDIARSKAFYTSLLGVEPAIDFSDQSDDPSARQDPQRFFGGCTFALGDQLLGLRPTALPGDRFDPTRVGLDHVSLSVGSPAALRQAADRLGAAGVEHGEVVELRHLGIAILSVQDPDDINLELVASLPRPTDSRA</sequence>
<evidence type="ECO:0000313" key="3">
    <source>
        <dbReference type="EMBL" id="MDP5185270.1"/>
    </source>
</evidence>
<dbReference type="PANTHER" id="PTHR43048">
    <property type="entry name" value="METHYLMALONYL-COA EPIMERASE"/>
    <property type="match status" value="1"/>
</dbReference>
<feature type="domain" description="VOC" evidence="2">
    <location>
        <begin position="13"/>
        <end position="147"/>
    </location>
</feature>
<dbReference type="InterPro" id="IPR004360">
    <property type="entry name" value="Glyas_Fos-R_dOase_dom"/>
</dbReference>
<dbReference type="Pfam" id="PF00903">
    <property type="entry name" value="Glyoxalase"/>
    <property type="match status" value="1"/>
</dbReference>
<gene>
    <name evidence="3" type="ORF">QOZ88_21770</name>
</gene>
<dbReference type="PROSITE" id="PS51819">
    <property type="entry name" value="VOC"/>
    <property type="match status" value="1"/>
</dbReference>
<keyword evidence="4" id="KW-1185">Reference proteome</keyword>
<proteinExistence type="predicted"/>
<dbReference type="InterPro" id="IPR051785">
    <property type="entry name" value="MMCE/EMCE_epimerase"/>
</dbReference>
<reference evidence="4" key="1">
    <citation type="submission" date="2023-05" db="EMBL/GenBank/DDBJ databases">
        <title>Draft genome of Pseudofrankia sp. BMG5.37.</title>
        <authorList>
            <person name="Gtari M."/>
            <person name="Ghodhbane F."/>
            <person name="Sbissi I."/>
        </authorList>
    </citation>
    <scope>NUCLEOTIDE SEQUENCE [LARGE SCALE GENOMIC DNA]</scope>
    <source>
        <strain evidence="4">BMG 814</strain>
    </source>
</reference>
<organism evidence="3 4">
    <name type="scientific">Blastococcus carthaginiensis</name>
    <dbReference type="NCBI Taxonomy" id="3050034"/>
    <lineage>
        <taxon>Bacteria</taxon>
        <taxon>Bacillati</taxon>
        <taxon>Actinomycetota</taxon>
        <taxon>Actinomycetes</taxon>
        <taxon>Geodermatophilales</taxon>
        <taxon>Geodermatophilaceae</taxon>
        <taxon>Blastococcus</taxon>
    </lineage>
</organism>
<dbReference type="InterPro" id="IPR029068">
    <property type="entry name" value="Glyas_Bleomycin-R_OHBP_Dase"/>
</dbReference>
<evidence type="ECO:0000259" key="2">
    <source>
        <dbReference type="PROSITE" id="PS51819"/>
    </source>
</evidence>
<dbReference type="Gene3D" id="3.10.180.10">
    <property type="entry name" value="2,3-Dihydroxybiphenyl 1,2-Dioxygenase, domain 1"/>
    <property type="match status" value="1"/>
</dbReference>
<evidence type="ECO:0000313" key="4">
    <source>
        <dbReference type="Proteomes" id="UP001233673"/>
    </source>
</evidence>
<dbReference type="EMBL" id="JASNFN010000041">
    <property type="protein sequence ID" value="MDP5185270.1"/>
    <property type="molecule type" value="Genomic_DNA"/>
</dbReference>
<accession>A0ABT9II66</accession>
<dbReference type="Proteomes" id="UP001233673">
    <property type="component" value="Unassembled WGS sequence"/>
</dbReference>
<evidence type="ECO:0000256" key="1">
    <source>
        <dbReference type="ARBA" id="ARBA00022723"/>
    </source>
</evidence>
<comment type="caution">
    <text evidence="3">The sequence shown here is derived from an EMBL/GenBank/DDBJ whole genome shotgun (WGS) entry which is preliminary data.</text>
</comment>
<dbReference type="RefSeq" id="WP_306001787.1">
    <property type="nucleotide sequence ID" value="NZ_JASNFN010000041.1"/>
</dbReference>
<keyword evidence="1" id="KW-0479">Metal-binding</keyword>
<dbReference type="SUPFAM" id="SSF54593">
    <property type="entry name" value="Glyoxalase/Bleomycin resistance protein/Dihydroxybiphenyl dioxygenase"/>
    <property type="match status" value="1"/>
</dbReference>
<dbReference type="InterPro" id="IPR037523">
    <property type="entry name" value="VOC_core"/>
</dbReference>